<protein>
    <submittedName>
        <fullName evidence="1">Uncharacterized protein</fullName>
    </submittedName>
</protein>
<dbReference type="AlphaFoldDB" id="A0A7W9FSX8"/>
<evidence type="ECO:0000313" key="1">
    <source>
        <dbReference type="EMBL" id="MBB5770856.1"/>
    </source>
</evidence>
<sequence length="123" mass="13485">MHKPGEVVLFWSGSAGKEKFHLCVSLAGRYLYLNSPKVRVYEGDLSLPCTDFPFLDPTPSGQSIVCCTLVLAPTPADLKGRRMEVKGVVGADVLMKIVEFVESSDVIADEERDQILDGLGNWL</sequence>
<dbReference type="EMBL" id="JACHLJ010000001">
    <property type="protein sequence ID" value="MBB5770856.1"/>
    <property type="molecule type" value="Genomic_DNA"/>
</dbReference>
<gene>
    <name evidence="1" type="ORF">HNP47_000825</name>
</gene>
<dbReference type="Proteomes" id="UP000556201">
    <property type="component" value="Unassembled WGS sequence"/>
</dbReference>
<name>A0A7W9FSX8_BREVE</name>
<dbReference type="RefSeq" id="WP_184278455.1">
    <property type="nucleotide sequence ID" value="NZ_JACHLJ010000001.1"/>
</dbReference>
<proteinExistence type="predicted"/>
<reference evidence="1 2" key="1">
    <citation type="submission" date="2020-08" db="EMBL/GenBank/DDBJ databases">
        <title>Functional genomics of gut bacteria from endangered species of beetles.</title>
        <authorList>
            <person name="Carlos-Shanley C."/>
        </authorList>
    </citation>
    <scope>NUCLEOTIDE SEQUENCE [LARGE SCALE GENOMIC DNA]</scope>
    <source>
        <strain evidence="1 2">S00192</strain>
    </source>
</reference>
<comment type="caution">
    <text evidence="1">The sequence shown here is derived from an EMBL/GenBank/DDBJ whole genome shotgun (WGS) entry which is preliminary data.</text>
</comment>
<organism evidence="1 2">
    <name type="scientific">Brevundimonas vesicularis</name>
    <name type="common">Pseudomonas vesicularis</name>
    <dbReference type="NCBI Taxonomy" id="41276"/>
    <lineage>
        <taxon>Bacteria</taxon>
        <taxon>Pseudomonadati</taxon>
        <taxon>Pseudomonadota</taxon>
        <taxon>Alphaproteobacteria</taxon>
        <taxon>Caulobacterales</taxon>
        <taxon>Caulobacteraceae</taxon>
        <taxon>Brevundimonas</taxon>
    </lineage>
</organism>
<evidence type="ECO:0000313" key="2">
    <source>
        <dbReference type="Proteomes" id="UP000556201"/>
    </source>
</evidence>
<accession>A0A7W9FSX8</accession>